<name>A0A381YGM7_9ZZZZ</name>
<dbReference type="AlphaFoldDB" id="A0A381YGM7"/>
<accession>A0A381YGM7</accession>
<dbReference type="EMBL" id="UINC01018173">
    <property type="protein sequence ID" value="SVA76080.1"/>
    <property type="molecule type" value="Genomic_DNA"/>
</dbReference>
<proteinExistence type="predicted"/>
<organism evidence="1">
    <name type="scientific">marine metagenome</name>
    <dbReference type="NCBI Taxonomy" id="408172"/>
    <lineage>
        <taxon>unclassified sequences</taxon>
        <taxon>metagenomes</taxon>
        <taxon>ecological metagenomes</taxon>
    </lineage>
</organism>
<gene>
    <name evidence="1" type="ORF">METZ01_LOCUS128934</name>
</gene>
<evidence type="ECO:0000313" key="1">
    <source>
        <dbReference type="EMBL" id="SVA76080.1"/>
    </source>
</evidence>
<protein>
    <submittedName>
        <fullName evidence="1">Uncharacterized protein</fullName>
    </submittedName>
</protein>
<reference evidence="1" key="1">
    <citation type="submission" date="2018-05" db="EMBL/GenBank/DDBJ databases">
        <authorList>
            <person name="Lanie J.A."/>
            <person name="Ng W.-L."/>
            <person name="Kazmierczak K.M."/>
            <person name="Andrzejewski T.M."/>
            <person name="Davidsen T.M."/>
            <person name="Wayne K.J."/>
            <person name="Tettelin H."/>
            <person name="Glass J.I."/>
            <person name="Rusch D."/>
            <person name="Podicherti R."/>
            <person name="Tsui H.-C.T."/>
            <person name="Winkler M.E."/>
        </authorList>
    </citation>
    <scope>NUCLEOTIDE SEQUENCE</scope>
</reference>
<feature type="non-terminal residue" evidence="1">
    <location>
        <position position="1"/>
    </location>
</feature>
<sequence>VTDVAEPWLQDRDHAHVLWLWLGTSTSSIGSEAVVGKTL</sequence>